<name>A0A381PR17_9ZZZZ</name>
<sequence>MPNTSLDRNEAQPGYWNSAGMFLSRGDRRNIYYCSTLTWARIAWS</sequence>
<dbReference type="EMBL" id="UINC01001039">
    <property type="protein sequence ID" value="SUZ68469.1"/>
    <property type="molecule type" value="Genomic_DNA"/>
</dbReference>
<protein>
    <submittedName>
        <fullName evidence="1">Uncharacterized protein</fullName>
    </submittedName>
</protein>
<organism evidence="1">
    <name type="scientific">marine metagenome</name>
    <dbReference type="NCBI Taxonomy" id="408172"/>
    <lineage>
        <taxon>unclassified sequences</taxon>
        <taxon>metagenomes</taxon>
        <taxon>ecological metagenomes</taxon>
    </lineage>
</organism>
<reference evidence="1" key="1">
    <citation type="submission" date="2018-05" db="EMBL/GenBank/DDBJ databases">
        <authorList>
            <person name="Lanie J.A."/>
            <person name="Ng W.-L."/>
            <person name="Kazmierczak K.M."/>
            <person name="Andrzejewski T.M."/>
            <person name="Davidsen T.M."/>
            <person name="Wayne K.J."/>
            <person name="Tettelin H."/>
            <person name="Glass J.I."/>
            <person name="Rusch D."/>
            <person name="Podicherti R."/>
            <person name="Tsui H.-C.T."/>
            <person name="Winkler M.E."/>
        </authorList>
    </citation>
    <scope>NUCLEOTIDE SEQUENCE</scope>
</reference>
<proteinExistence type="predicted"/>
<dbReference type="AlphaFoldDB" id="A0A381PR17"/>
<gene>
    <name evidence="1" type="ORF">METZ01_LOCUS21323</name>
</gene>
<accession>A0A381PR17</accession>
<evidence type="ECO:0000313" key="1">
    <source>
        <dbReference type="EMBL" id="SUZ68469.1"/>
    </source>
</evidence>